<dbReference type="EMBL" id="QPFP01000002">
    <property type="protein sequence ID" value="TEB39043.1"/>
    <property type="molecule type" value="Genomic_DNA"/>
</dbReference>
<dbReference type="InterPro" id="IPR046488">
    <property type="entry name" value="Sfc3/Tfc3_C"/>
</dbReference>
<feature type="compositionally biased region" description="Basic residues" evidence="1">
    <location>
        <begin position="603"/>
        <end position="614"/>
    </location>
</feature>
<name>A0A4Y7TXZ5_COPMI</name>
<organism evidence="3 4">
    <name type="scientific">Coprinellus micaceus</name>
    <name type="common">Glistening ink-cap mushroom</name>
    <name type="synonym">Coprinus micaceus</name>
    <dbReference type="NCBI Taxonomy" id="71717"/>
    <lineage>
        <taxon>Eukaryota</taxon>
        <taxon>Fungi</taxon>
        <taxon>Dikarya</taxon>
        <taxon>Basidiomycota</taxon>
        <taxon>Agaricomycotina</taxon>
        <taxon>Agaricomycetes</taxon>
        <taxon>Agaricomycetidae</taxon>
        <taxon>Agaricales</taxon>
        <taxon>Agaricineae</taxon>
        <taxon>Psathyrellaceae</taxon>
        <taxon>Coprinellus</taxon>
    </lineage>
</organism>
<dbReference type="GO" id="GO:0000127">
    <property type="term" value="C:transcription factor TFIIIC complex"/>
    <property type="evidence" value="ECO:0007669"/>
    <property type="project" value="InterPro"/>
</dbReference>
<comment type="caution">
    <text evidence="3">The sequence shown here is derived from an EMBL/GenBank/DDBJ whole genome shotgun (WGS) entry which is preliminary data.</text>
</comment>
<feature type="region of interest" description="Disordered" evidence="1">
    <location>
        <begin position="1396"/>
        <end position="1425"/>
    </location>
</feature>
<sequence length="1890" mass="209502">MDLIALQFGISFAFGCTIALSLVAYGRLDTLSHCHIVTLDHRRHSLSVIEHKSSTSTSGSPSSRPFARSSTDHPAERKLLHHCLRELSFDGDLGCNVSRLNDFVAGFYAHSGRGMPQNSDPMFCSFIWSLVVQHPTVVVGLVPAGVTSEVWVAPQTSAKRKAKASGQEHVETQPAQLEPIANAKTTPLGELVDVYGDRLRIAVEPQAIFAAVTGSHIRVRTAIRSVVKGLTQFIVFSYEPNGRDDGVTVVQLGQRSKYDQKTCFYLIKQLTEMDLVAKVRRGGVGTHFCIHKYFYDRSPAWQAIRDEENKAEEAVTKVEAPDAEEVEEMNDEVLHFSPIDSRHLSSLALVKARVVKLLKASQNQIHAANNLLITLGFSNPTKTDRRFFQSRIRELIQQGVVEKVIVPSHRKNSNGSTVKCFRLVSDGTVAAIQDDGAALIVQADDGKDDDFVGDESSVKANITIHKQIIDLLEESGTMGMTLNQLSSTLGNFDKRTIELFLARAEKYQPPKHLADIGIAGLMETSGRERRHRYYTVAAYQKLATDDIDITESGGFLSHPDALFFDEATDLHKFEDTFHRVGRIPTKKAKKVYKNPILPDGTVKKGRPLPKKRSRPKQDQTPPEAPAPSGHVEVDPEASLPPKRRGRAAKRKVDPVEDGMPTTVKKLKTRGKGKKAEVEPVEANAPYGLLLKPGGPTIRPAPVASGNHDQASARPAPSNLYRGDESGDSPIPSPLRPTLPEGSVSGPALPGVLTELHPLESIDATATELPATPTTAFTTPVTEQRTAFVHTKPQPPPASTPKPAGRRVNILRIIEEAGGIVNIQTKEFYDAHISLLETLSKAGEPTSAPVGTRTDKRTAALTIDGLESKGKLKQLKTSVITHTGIPKPANIVYLPTVAQEQLNAFLAEVGRGPQPSFTPSTSTVVKIQEAVNYGADSSASSRAILPLQLLQLERPGEDKKERWSKNIDRANQLFTYDDDTIRNVLLTERTTHGQLYGFIVGKAARARALHLSLLEAFDQELPIRLFTSFVSALTPHNEELTALFSTEEGRGIPVKDLPPNLHTHLQVGRSRARSRILDIFVILRSLGLVTPLKPSASDEPWLTCSPHEKHPTAFDLHTDEGWTPSTPHAAPSYWFFNTEAPIYLWSLSDYDPPYWKTASVSTIENAKEYWQSLKDSSVDPYLPRVTISSNRPAGIPAPNLLASKTLRRVVSWNAEYVLTWHQMKFLERSIDVTSGDSALEDDDNDERATKVNRLCWVTSAPQKAVEDYLRQARVKMLNDKAKIINHSRSKEAKRLKKMEDSKNALARKAEEAKTNRQNQWTSLLEKIYPGDLGVAASRVERVHQRFMQAGTVKDLAKWEKELLDALREADLATKKILQVAGKRPALIDQQQPLLEQGLYKRKTKHKKGKEKEAEEPEPAEEKKLGGRRHRFQWNKEFDELARDASVIIRARCRSNSRLDWTALEQVFPAVPRNTVRQRLSTIRESPGNESYLRRLEDRWYGLWVKFRGTDTLPDEYPESPSNFDLVQHIEFLRHNVDKNALRVGFGQEKESITQIIPKDVSSLLQQYGISEETQTAPTWDFVWNAIVEEGREKRLLSQCFTIEMAPISCQNYDEADACVLAEAALKMTMGSPPETYNCDTASALLRSVGEDLVAKATHKMLGKGILSKSQRDPQKQRPGRQLKISDINQNAMGGSIPRDTFQDAVALLESAQAADEAWREWPLTATDGDTVALVHLVSEGHVDFRLDTSEAAAARPGLDWNSKRADDDQIETAICVKYTNMPALISDASMDWAEPMPDGSAQLPSSETAATHCTVHPEALACCRQSQSLEDAIVDCAACLEQSWLALKASFSNEELTLAEQLLAGVRSRGKAGYSKVCVEGKYIEKVMVLV</sequence>
<feature type="region of interest" description="Disordered" evidence="1">
    <location>
        <begin position="589"/>
        <end position="748"/>
    </location>
</feature>
<dbReference type="PANTHER" id="PTHR15180:SF1">
    <property type="entry name" value="GENERAL TRANSCRIPTION FACTOR 3C POLYPEPTIDE 1"/>
    <property type="match status" value="1"/>
</dbReference>
<dbReference type="GO" id="GO:0006384">
    <property type="term" value="P:transcription initiation at RNA polymerase III promoter"/>
    <property type="evidence" value="ECO:0007669"/>
    <property type="project" value="InterPro"/>
</dbReference>
<proteinExistence type="predicted"/>
<evidence type="ECO:0000259" key="2">
    <source>
        <dbReference type="Pfam" id="PF20222"/>
    </source>
</evidence>
<feature type="domain" description="Transcription factor tau subunit sfc3/Tfc3 C-terminal" evidence="2">
    <location>
        <begin position="1426"/>
        <end position="1786"/>
    </location>
</feature>
<feature type="compositionally biased region" description="Low complexity" evidence="1">
    <location>
        <begin position="54"/>
        <end position="63"/>
    </location>
</feature>
<dbReference type="CDD" id="cd16169">
    <property type="entry name" value="Tau138_eWH"/>
    <property type="match status" value="1"/>
</dbReference>
<dbReference type="GO" id="GO:0003677">
    <property type="term" value="F:DNA binding"/>
    <property type="evidence" value="ECO:0007669"/>
    <property type="project" value="InterPro"/>
</dbReference>
<dbReference type="GO" id="GO:0042791">
    <property type="term" value="P:5S class rRNA transcription by RNA polymerase III"/>
    <property type="evidence" value="ECO:0007669"/>
    <property type="project" value="TreeGrafter"/>
</dbReference>
<reference evidence="3 4" key="1">
    <citation type="journal article" date="2019" name="Nat. Ecol. Evol.">
        <title>Megaphylogeny resolves global patterns of mushroom evolution.</title>
        <authorList>
            <person name="Varga T."/>
            <person name="Krizsan K."/>
            <person name="Foldi C."/>
            <person name="Dima B."/>
            <person name="Sanchez-Garcia M."/>
            <person name="Sanchez-Ramirez S."/>
            <person name="Szollosi G.J."/>
            <person name="Szarkandi J.G."/>
            <person name="Papp V."/>
            <person name="Albert L."/>
            <person name="Andreopoulos W."/>
            <person name="Angelini C."/>
            <person name="Antonin V."/>
            <person name="Barry K.W."/>
            <person name="Bougher N.L."/>
            <person name="Buchanan P."/>
            <person name="Buyck B."/>
            <person name="Bense V."/>
            <person name="Catcheside P."/>
            <person name="Chovatia M."/>
            <person name="Cooper J."/>
            <person name="Damon W."/>
            <person name="Desjardin D."/>
            <person name="Finy P."/>
            <person name="Geml J."/>
            <person name="Haridas S."/>
            <person name="Hughes K."/>
            <person name="Justo A."/>
            <person name="Karasinski D."/>
            <person name="Kautmanova I."/>
            <person name="Kiss B."/>
            <person name="Kocsube S."/>
            <person name="Kotiranta H."/>
            <person name="LaButti K.M."/>
            <person name="Lechner B.E."/>
            <person name="Liimatainen K."/>
            <person name="Lipzen A."/>
            <person name="Lukacs Z."/>
            <person name="Mihaltcheva S."/>
            <person name="Morgado L.N."/>
            <person name="Niskanen T."/>
            <person name="Noordeloos M.E."/>
            <person name="Ohm R.A."/>
            <person name="Ortiz-Santana B."/>
            <person name="Ovrebo C."/>
            <person name="Racz N."/>
            <person name="Riley R."/>
            <person name="Savchenko A."/>
            <person name="Shiryaev A."/>
            <person name="Soop K."/>
            <person name="Spirin V."/>
            <person name="Szebenyi C."/>
            <person name="Tomsovsky M."/>
            <person name="Tulloss R.E."/>
            <person name="Uehling J."/>
            <person name="Grigoriev I.V."/>
            <person name="Vagvolgyi C."/>
            <person name="Papp T."/>
            <person name="Martin F.M."/>
            <person name="Miettinen O."/>
            <person name="Hibbett D.S."/>
            <person name="Nagy L.G."/>
        </authorList>
    </citation>
    <scope>NUCLEOTIDE SEQUENCE [LARGE SCALE GENOMIC DNA]</scope>
    <source>
        <strain evidence="3 4">FP101781</strain>
    </source>
</reference>
<dbReference type="Proteomes" id="UP000298030">
    <property type="component" value="Unassembled WGS sequence"/>
</dbReference>
<dbReference type="Pfam" id="PF20222">
    <property type="entry name" value="DUF6581"/>
    <property type="match status" value="1"/>
</dbReference>
<feature type="region of interest" description="Disordered" evidence="1">
    <location>
        <begin position="50"/>
        <end position="73"/>
    </location>
</feature>
<dbReference type="InterPro" id="IPR044210">
    <property type="entry name" value="Tfc3-like"/>
</dbReference>
<dbReference type="OrthoDB" id="68020at2759"/>
<accession>A0A4Y7TXZ5</accession>
<feature type="compositionally biased region" description="Basic residues" evidence="1">
    <location>
        <begin position="1398"/>
        <end position="1407"/>
    </location>
</feature>
<dbReference type="PANTHER" id="PTHR15180">
    <property type="entry name" value="GENERAL TRANSCRIPTION FACTOR 3C POLYPEPTIDE 1"/>
    <property type="match status" value="1"/>
</dbReference>
<gene>
    <name evidence="3" type="ORF">FA13DRAFT_1751534</name>
</gene>
<dbReference type="STRING" id="71717.A0A4Y7TXZ5"/>
<keyword evidence="4" id="KW-1185">Reference proteome</keyword>
<evidence type="ECO:0000313" key="4">
    <source>
        <dbReference type="Proteomes" id="UP000298030"/>
    </source>
</evidence>
<evidence type="ECO:0000256" key="1">
    <source>
        <dbReference type="SAM" id="MobiDB-lite"/>
    </source>
</evidence>
<protein>
    <recommendedName>
        <fullName evidence="2">Transcription factor tau subunit sfc3/Tfc3 C-terminal domain-containing protein</fullName>
    </recommendedName>
</protein>
<dbReference type="InterPro" id="IPR035625">
    <property type="entry name" value="Tfc3-like_eWH"/>
</dbReference>
<evidence type="ECO:0000313" key="3">
    <source>
        <dbReference type="EMBL" id="TEB39043.1"/>
    </source>
</evidence>